<dbReference type="Proteomes" id="UP000828048">
    <property type="component" value="Chromosome 11"/>
</dbReference>
<evidence type="ECO:0000313" key="1">
    <source>
        <dbReference type="EMBL" id="KAH7856130.1"/>
    </source>
</evidence>
<sequence length="304" mass="33462">MIVSKKYDWLPMHSETSPNGCRSVPQKRRRLSSLSETSPNGCRYVPQRKSNLKMVGGSLYLPKEDERKPRGEDAHFMCIEQQTIGVADGVGGWAKMGVDAGEYSLELMTNSTIAVLNQPKGAVDPKQVLKQAYSNTMAQGSSTACIITLNGHTLNAVNVGDSGFMVVRGGKVIYQSPVQQWSFNCPYQLGSRKKDNPDLAMELELEVEAGDIVVAGTDGLFDNMDQSEIEEIIKRCLDDKDSDPQQLAENIANLALYNSFDKYADTPFARAARKAGHHHHRGGKVDDITVIVVLLKEYHSNIAS</sequence>
<dbReference type="EMBL" id="CM037161">
    <property type="protein sequence ID" value="KAH7856130.1"/>
    <property type="molecule type" value="Genomic_DNA"/>
</dbReference>
<comment type="caution">
    <text evidence="1">The sequence shown here is derived from an EMBL/GenBank/DDBJ whole genome shotgun (WGS) entry which is preliminary data.</text>
</comment>
<gene>
    <name evidence="1" type="ORF">Vadar_033023</name>
</gene>
<name>A0ACB7YRI7_9ERIC</name>
<organism evidence="1 2">
    <name type="scientific">Vaccinium darrowii</name>
    <dbReference type="NCBI Taxonomy" id="229202"/>
    <lineage>
        <taxon>Eukaryota</taxon>
        <taxon>Viridiplantae</taxon>
        <taxon>Streptophyta</taxon>
        <taxon>Embryophyta</taxon>
        <taxon>Tracheophyta</taxon>
        <taxon>Spermatophyta</taxon>
        <taxon>Magnoliopsida</taxon>
        <taxon>eudicotyledons</taxon>
        <taxon>Gunneridae</taxon>
        <taxon>Pentapetalae</taxon>
        <taxon>asterids</taxon>
        <taxon>Ericales</taxon>
        <taxon>Ericaceae</taxon>
        <taxon>Vaccinioideae</taxon>
        <taxon>Vaccinieae</taxon>
        <taxon>Vaccinium</taxon>
    </lineage>
</organism>
<accession>A0ACB7YRI7</accession>
<reference evidence="1 2" key="1">
    <citation type="journal article" date="2021" name="Hortic Res">
        <title>High-quality reference genome and annotation aids understanding of berry development for evergreen blueberry (Vaccinium darrowii).</title>
        <authorList>
            <person name="Yu J."/>
            <person name="Hulse-Kemp A.M."/>
            <person name="Babiker E."/>
            <person name="Staton M."/>
        </authorList>
    </citation>
    <scope>NUCLEOTIDE SEQUENCE [LARGE SCALE GENOMIC DNA]</scope>
    <source>
        <strain evidence="2">cv. NJ 8807/NJ 8810</strain>
        <tissue evidence="1">Young leaf</tissue>
    </source>
</reference>
<keyword evidence="2" id="KW-1185">Reference proteome</keyword>
<evidence type="ECO:0000313" key="2">
    <source>
        <dbReference type="Proteomes" id="UP000828048"/>
    </source>
</evidence>
<proteinExistence type="predicted"/>
<protein>
    <submittedName>
        <fullName evidence="1">Uncharacterized protein</fullName>
    </submittedName>
</protein>